<dbReference type="Proteomes" id="UP000216207">
    <property type="component" value="Unassembled WGS sequence"/>
</dbReference>
<evidence type="ECO:0000313" key="1">
    <source>
        <dbReference type="EMBL" id="PAE87068.1"/>
    </source>
</evidence>
<protein>
    <submittedName>
        <fullName evidence="1">Uncharacterized protein</fullName>
    </submittedName>
</protein>
<dbReference type="RefSeq" id="WP_095327306.1">
    <property type="nucleotide sequence ID" value="NZ_NPCC01000042.1"/>
</dbReference>
<sequence>MLKVTEYKECQSANIEYDVYTPINVEFGTWDISKEPTIYWRTGDFKKSLIEIGLGKHTGNIRSITLTLSENVDNTELNFDFRNITLIKGMPVFQVEKYNNKTYIDENGKLSVYIGPDSILISFSENAIVSIVQNDNIGFALDNNKTVCGILVSGMLEYERNLLKDALGIM</sequence>
<dbReference type="EMBL" id="NPCC01000042">
    <property type="protein sequence ID" value="PAE87068.1"/>
    <property type="molecule type" value="Genomic_DNA"/>
</dbReference>
<dbReference type="AlphaFoldDB" id="A0A268NUG7"/>
<accession>A0A268NUG7</accession>
<comment type="caution">
    <text evidence="1">The sequence shown here is derived from an EMBL/GenBank/DDBJ whole genome shotgun (WGS) entry which is preliminary data.</text>
</comment>
<gene>
    <name evidence="1" type="ORF">CHH72_19995</name>
</gene>
<name>A0A268NUG7_SHOCL</name>
<evidence type="ECO:0000313" key="2">
    <source>
        <dbReference type="Proteomes" id="UP000216207"/>
    </source>
</evidence>
<proteinExistence type="predicted"/>
<organism evidence="1 2">
    <name type="scientific">Shouchella clausii</name>
    <name type="common">Alkalihalobacillus clausii</name>
    <dbReference type="NCBI Taxonomy" id="79880"/>
    <lineage>
        <taxon>Bacteria</taxon>
        <taxon>Bacillati</taxon>
        <taxon>Bacillota</taxon>
        <taxon>Bacilli</taxon>
        <taxon>Bacillales</taxon>
        <taxon>Bacillaceae</taxon>
        <taxon>Shouchella</taxon>
    </lineage>
</organism>
<reference evidence="1 2" key="1">
    <citation type="submission" date="2017-07" db="EMBL/GenBank/DDBJ databases">
        <title>Isolation and whole genome analysis of endospore-forming bacteria from heroin.</title>
        <authorList>
            <person name="Kalinowski J."/>
            <person name="Ahrens B."/>
            <person name="Al-Dilaimi A."/>
            <person name="Winkler A."/>
            <person name="Wibberg D."/>
            <person name="Schleenbecker U."/>
            <person name="Ruckert C."/>
            <person name="Wolfel R."/>
            <person name="Grass G."/>
        </authorList>
    </citation>
    <scope>NUCLEOTIDE SEQUENCE [LARGE SCALE GENOMIC DNA]</scope>
    <source>
        <strain evidence="1 2">7539</strain>
    </source>
</reference>